<feature type="transmembrane region" description="Helical" evidence="6">
    <location>
        <begin position="167"/>
        <end position="185"/>
    </location>
</feature>
<protein>
    <submittedName>
        <fullName evidence="7">Amino acid permease-associated protein</fullName>
    </submittedName>
</protein>
<evidence type="ECO:0000313" key="8">
    <source>
        <dbReference type="Proteomes" id="UP000032679"/>
    </source>
</evidence>
<organism evidence="7 8">
    <name type="scientific">Tanticharoenia sakaeratensis NBRC 103193</name>
    <dbReference type="NCBI Taxonomy" id="1231623"/>
    <lineage>
        <taxon>Bacteria</taxon>
        <taxon>Pseudomonadati</taxon>
        <taxon>Pseudomonadota</taxon>
        <taxon>Alphaproteobacteria</taxon>
        <taxon>Acetobacterales</taxon>
        <taxon>Acetobacteraceae</taxon>
        <taxon>Tanticharoenia</taxon>
    </lineage>
</organism>
<keyword evidence="5 6" id="KW-0472">Membrane</keyword>
<reference evidence="7 8" key="1">
    <citation type="submission" date="2012-10" db="EMBL/GenBank/DDBJ databases">
        <title>Genome sequencing of Tanticharoenia sakaeratensis NBRC 103193.</title>
        <authorList>
            <person name="Azuma Y."/>
            <person name="Hadano H."/>
            <person name="Hirakawa H."/>
            <person name="Matsushita K."/>
        </authorList>
    </citation>
    <scope>NUCLEOTIDE SEQUENCE [LARGE SCALE GENOMIC DNA]</scope>
    <source>
        <strain evidence="7 8">NBRC 103193</strain>
    </source>
</reference>
<keyword evidence="2" id="KW-0813">Transport</keyword>
<dbReference type="Gene3D" id="1.20.1740.10">
    <property type="entry name" value="Amino acid/polyamine transporter I"/>
    <property type="match status" value="1"/>
</dbReference>
<comment type="subcellular location">
    <subcellularLocation>
        <location evidence="1">Membrane</location>
        <topology evidence="1">Multi-pass membrane protein</topology>
    </subcellularLocation>
</comment>
<keyword evidence="3 6" id="KW-0812">Transmembrane</keyword>
<dbReference type="AlphaFoldDB" id="A0A0D6MIV0"/>
<evidence type="ECO:0000256" key="1">
    <source>
        <dbReference type="ARBA" id="ARBA00004141"/>
    </source>
</evidence>
<evidence type="ECO:0000256" key="5">
    <source>
        <dbReference type="ARBA" id="ARBA00023136"/>
    </source>
</evidence>
<gene>
    <name evidence="7" type="ORF">Tasa_009_170</name>
</gene>
<evidence type="ECO:0000256" key="3">
    <source>
        <dbReference type="ARBA" id="ARBA00022692"/>
    </source>
</evidence>
<feature type="transmembrane region" description="Helical" evidence="6">
    <location>
        <begin position="328"/>
        <end position="350"/>
    </location>
</feature>
<name>A0A0D6MIV0_9PROT</name>
<evidence type="ECO:0000313" key="7">
    <source>
        <dbReference type="EMBL" id="GAN53375.1"/>
    </source>
</evidence>
<dbReference type="GO" id="GO:0015171">
    <property type="term" value="F:amino acid transmembrane transporter activity"/>
    <property type="evidence" value="ECO:0007669"/>
    <property type="project" value="TreeGrafter"/>
</dbReference>
<feature type="transmembrane region" description="Helical" evidence="6">
    <location>
        <begin position="455"/>
        <end position="473"/>
    </location>
</feature>
<evidence type="ECO:0000256" key="6">
    <source>
        <dbReference type="SAM" id="Phobius"/>
    </source>
</evidence>
<sequence length="481" mass="50460">MAAFRTALFRRRDLSAGADGHGGARLARVLGPWHLVALGIGCTIGAGLFSLTGIAASQSAGPAVSLSYVIAAVACGFAGLCYSELAGAIPISGSAYTYAYIAFGELLAWIIGWDLVLEYTVGAATVAVSWSSYAASLARGWGIAIDPRIVASPFEIVTLADGTKAHGLVNLPAAAIIWIVTALLVRGISESARVNAVIVVIKLAVIAAVIAFASPYIHTANYHPFIPPNDGTFGHFGPSGVMRAAGMVFFAYIGFDVVSAMAGETRNPARDMPVGILGSLIICAVAYVAFALVLTGVVNFHDMLGDASPVATAIDRTPFNWLKPLVKLGVICGFTSVLLVLLLGQARVFFAMARDGLLPALFARLNARTKAPAVTHVFFGIITSLLSAFLPIAELGNMTSIGTLFAFVLVCIGVLVLRRRAPEMERRFKVPGGAIIPVCGIVVCSALMVSLDGLTWARLIVWLIVGLAIYFGYGMRNSRLA</sequence>
<evidence type="ECO:0000256" key="2">
    <source>
        <dbReference type="ARBA" id="ARBA00022448"/>
    </source>
</evidence>
<dbReference type="RefSeq" id="WP_048847221.1">
    <property type="nucleotide sequence ID" value="NZ_BALE01000009.1"/>
</dbReference>
<dbReference type="GO" id="GO:0016020">
    <property type="term" value="C:membrane"/>
    <property type="evidence" value="ECO:0007669"/>
    <property type="project" value="UniProtKB-SubCell"/>
</dbReference>
<dbReference type="PIRSF" id="PIRSF006060">
    <property type="entry name" value="AA_transporter"/>
    <property type="match status" value="1"/>
</dbReference>
<feature type="transmembrane region" description="Helical" evidence="6">
    <location>
        <begin position="95"/>
        <end position="113"/>
    </location>
</feature>
<keyword evidence="8" id="KW-1185">Reference proteome</keyword>
<keyword evidence="4 6" id="KW-1133">Transmembrane helix</keyword>
<feature type="transmembrane region" description="Helical" evidence="6">
    <location>
        <begin position="35"/>
        <end position="57"/>
    </location>
</feature>
<dbReference type="STRING" id="1231623.Tasa_009_170"/>
<dbReference type="Proteomes" id="UP000032679">
    <property type="component" value="Unassembled WGS sequence"/>
</dbReference>
<feature type="transmembrane region" description="Helical" evidence="6">
    <location>
        <begin position="241"/>
        <end position="262"/>
    </location>
</feature>
<dbReference type="Pfam" id="PF13520">
    <property type="entry name" value="AA_permease_2"/>
    <property type="match status" value="1"/>
</dbReference>
<dbReference type="PANTHER" id="PTHR43243:SF4">
    <property type="entry name" value="CATIONIC AMINO ACID TRANSPORTER 4"/>
    <property type="match status" value="1"/>
</dbReference>
<dbReference type="PANTHER" id="PTHR43243">
    <property type="entry name" value="INNER MEMBRANE TRANSPORTER YGJI-RELATED"/>
    <property type="match status" value="1"/>
</dbReference>
<dbReference type="OrthoDB" id="9804700at2"/>
<feature type="transmembrane region" description="Helical" evidence="6">
    <location>
        <begin position="274"/>
        <end position="298"/>
    </location>
</feature>
<feature type="transmembrane region" description="Helical" evidence="6">
    <location>
        <begin position="197"/>
        <end position="217"/>
    </location>
</feature>
<feature type="transmembrane region" description="Helical" evidence="6">
    <location>
        <begin position="63"/>
        <end position="83"/>
    </location>
</feature>
<proteinExistence type="predicted"/>
<accession>A0A0D6MIV0</accession>
<comment type="caution">
    <text evidence="7">The sequence shown here is derived from an EMBL/GenBank/DDBJ whole genome shotgun (WGS) entry which is preliminary data.</text>
</comment>
<feature type="transmembrane region" description="Helical" evidence="6">
    <location>
        <begin position="398"/>
        <end position="418"/>
    </location>
</feature>
<dbReference type="InterPro" id="IPR002293">
    <property type="entry name" value="AA/rel_permease1"/>
</dbReference>
<feature type="transmembrane region" description="Helical" evidence="6">
    <location>
        <begin position="430"/>
        <end position="449"/>
    </location>
</feature>
<evidence type="ECO:0000256" key="4">
    <source>
        <dbReference type="ARBA" id="ARBA00022989"/>
    </source>
</evidence>
<feature type="transmembrane region" description="Helical" evidence="6">
    <location>
        <begin position="371"/>
        <end position="392"/>
    </location>
</feature>
<dbReference type="EMBL" id="BALE01000009">
    <property type="protein sequence ID" value="GAN53375.1"/>
    <property type="molecule type" value="Genomic_DNA"/>
</dbReference>